<evidence type="ECO:0000313" key="2">
    <source>
        <dbReference type="EMBL" id="SCM80954.1"/>
    </source>
</evidence>
<proteinExistence type="predicted"/>
<accession>A0A212LTM2</accession>
<protein>
    <submittedName>
        <fullName evidence="2">Uncharacterized protein</fullName>
    </submittedName>
</protein>
<reference evidence="2" key="1">
    <citation type="submission" date="2016-08" db="EMBL/GenBank/DDBJ databases">
        <authorList>
            <person name="Seilhamer J.J."/>
        </authorList>
    </citation>
    <scope>NUCLEOTIDE SEQUENCE</scope>
    <source>
        <strain evidence="2">86</strain>
    </source>
</reference>
<gene>
    <name evidence="2" type="ORF">KL86SPO_31132</name>
</gene>
<name>A0A212LTM2_9FIRM</name>
<sequence length="58" mass="6383">MLKDKPTIPNSPANTPLPGVDPTHAAANRSSLSVKQRIIKELRALVQSFIEYAKKVEL</sequence>
<dbReference type="RefSeq" id="WP_158027051.1">
    <property type="nucleotide sequence ID" value="NZ_LT608335.1"/>
</dbReference>
<feature type="region of interest" description="Disordered" evidence="1">
    <location>
        <begin position="1"/>
        <end position="30"/>
    </location>
</feature>
<organism evidence="2">
    <name type="scientific">uncultured Sporomusa sp</name>
    <dbReference type="NCBI Taxonomy" id="307249"/>
    <lineage>
        <taxon>Bacteria</taxon>
        <taxon>Bacillati</taxon>
        <taxon>Bacillota</taxon>
        <taxon>Negativicutes</taxon>
        <taxon>Selenomonadales</taxon>
        <taxon>Sporomusaceae</taxon>
        <taxon>Sporomusa</taxon>
        <taxon>environmental samples</taxon>
    </lineage>
</organism>
<dbReference type="EMBL" id="FMJE01000003">
    <property type="protein sequence ID" value="SCM80954.1"/>
    <property type="molecule type" value="Genomic_DNA"/>
</dbReference>
<evidence type="ECO:0000256" key="1">
    <source>
        <dbReference type="SAM" id="MobiDB-lite"/>
    </source>
</evidence>
<dbReference type="AlphaFoldDB" id="A0A212LTM2"/>